<reference evidence="1" key="1">
    <citation type="journal article" date="2014" name="Nat. Commun.">
        <title>The tobacco genome sequence and its comparison with those of tomato and potato.</title>
        <authorList>
            <person name="Sierro N."/>
            <person name="Battey J.N."/>
            <person name="Ouadi S."/>
            <person name="Bakaher N."/>
            <person name="Bovet L."/>
            <person name="Willig A."/>
            <person name="Goepfert S."/>
            <person name="Peitsch M.C."/>
            <person name="Ivanov N.V."/>
        </authorList>
    </citation>
    <scope>NUCLEOTIDE SEQUENCE [LARGE SCALE GENOMIC DNA]</scope>
</reference>
<dbReference type="Proteomes" id="UP000790787">
    <property type="component" value="Chromosome 5"/>
</dbReference>
<reference evidence="2" key="2">
    <citation type="submission" date="2025-08" db="UniProtKB">
        <authorList>
            <consortium name="RefSeq"/>
        </authorList>
    </citation>
    <scope>IDENTIFICATION</scope>
    <source>
        <tissue evidence="2">Leaf</tissue>
    </source>
</reference>
<accession>A0AC58UHL1</accession>
<gene>
    <name evidence="2" type="primary">LOC142180794</name>
</gene>
<evidence type="ECO:0000313" key="1">
    <source>
        <dbReference type="Proteomes" id="UP000790787"/>
    </source>
</evidence>
<evidence type="ECO:0000313" key="2">
    <source>
        <dbReference type="RefSeq" id="XP_075108969.1"/>
    </source>
</evidence>
<sequence length="378" mass="43259">MESMGKRLQQLESQQHDYKNAELSQSEDSKLPEVEGDVGKLQKTHNTVALYTAAGTSKQVSKKPHINVNLNTVFDKPFTSKKPREAIVIAPQTSTYANSLHHNKKVYNHITQTYIENIYKIQTFLNLNPRSTTTTDPTQDYVTQKLQGYNRLIAQPKTKANLVKTCYNYGLLSTVYTHDGEEIIGIPELYKAFVTFKRITKGNLFFIKFYTAPAEILYDEIKPIIQVIKIGLTRDMIIPEEIEKQPEIQKMEIPSFYANKRIIGITTIIQELANNYLQGNAIWSYYSRDQLMIYANSKELLHEHSPPNDGLCWDQFISSFVTTVMPPFFGIHCTKEVYEQSEMGGFGTLLQNNLVHAKGEAYTMDIRQSPTDFSFPPM</sequence>
<keyword evidence="1" id="KW-1185">Reference proteome</keyword>
<proteinExistence type="predicted"/>
<dbReference type="RefSeq" id="XP_075108969.1">
    <property type="nucleotide sequence ID" value="XM_075252868.1"/>
</dbReference>
<protein>
    <submittedName>
        <fullName evidence="2">Uncharacterized protein LOC142180794</fullName>
    </submittedName>
</protein>
<organism evidence="1 2">
    <name type="scientific">Nicotiana tabacum</name>
    <name type="common">Common tobacco</name>
    <dbReference type="NCBI Taxonomy" id="4097"/>
    <lineage>
        <taxon>Eukaryota</taxon>
        <taxon>Viridiplantae</taxon>
        <taxon>Streptophyta</taxon>
        <taxon>Embryophyta</taxon>
        <taxon>Tracheophyta</taxon>
        <taxon>Spermatophyta</taxon>
        <taxon>Magnoliopsida</taxon>
        <taxon>eudicotyledons</taxon>
        <taxon>Gunneridae</taxon>
        <taxon>Pentapetalae</taxon>
        <taxon>asterids</taxon>
        <taxon>lamiids</taxon>
        <taxon>Solanales</taxon>
        <taxon>Solanaceae</taxon>
        <taxon>Nicotianoideae</taxon>
        <taxon>Nicotianeae</taxon>
        <taxon>Nicotiana</taxon>
    </lineage>
</organism>
<name>A0AC58UHL1_TOBAC</name>